<dbReference type="GO" id="GO:0005516">
    <property type="term" value="F:calmodulin binding"/>
    <property type="evidence" value="ECO:0007669"/>
    <property type="project" value="InterPro"/>
</dbReference>
<dbReference type="Pfam" id="PF07839">
    <property type="entry name" value="CaM_binding"/>
    <property type="match status" value="1"/>
</dbReference>
<accession>A0AAN8TUS7</accession>
<keyword evidence="4" id="KW-1185">Reference proteome</keyword>
<dbReference type="AlphaFoldDB" id="A0AAN8TUS7"/>
<name>A0AAN8TUS7_SOLBU</name>
<evidence type="ECO:0000313" key="4">
    <source>
        <dbReference type="Proteomes" id="UP001371456"/>
    </source>
</evidence>
<reference evidence="3 4" key="1">
    <citation type="submission" date="2024-02" db="EMBL/GenBank/DDBJ databases">
        <title>de novo genome assembly of Solanum bulbocastanum strain 11H21.</title>
        <authorList>
            <person name="Hosaka A.J."/>
        </authorList>
    </citation>
    <scope>NUCLEOTIDE SEQUENCE [LARGE SCALE GENOMIC DNA]</scope>
    <source>
        <tissue evidence="3">Young leaves</tissue>
    </source>
</reference>
<proteinExistence type="predicted"/>
<evidence type="ECO:0000259" key="2">
    <source>
        <dbReference type="Pfam" id="PF07839"/>
    </source>
</evidence>
<feature type="region of interest" description="Disordered" evidence="1">
    <location>
        <begin position="161"/>
        <end position="219"/>
    </location>
</feature>
<feature type="domain" description="Calmodulin-binding" evidence="2">
    <location>
        <begin position="103"/>
        <end position="171"/>
    </location>
</feature>
<evidence type="ECO:0000256" key="1">
    <source>
        <dbReference type="SAM" id="MobiDB-lite"/>
    </source>
</evidence>
<feature type="compositionally biased region" description="Basic and acidic residues" evidence="1">
    <location>
        <begin position="106"/>
        <end position="121"/>
    </location>
</feature>
<dbReference type="PANTHER" id="PTHR33923">
    <property type="entry name" value="CALMODULIN-BINDING PROTEIN-RELATED"/>
    <property type="match status" value="1"/>
</dbReference>
<dbReference type="EMBL" id="JBANQN010000004">
    <property type="protein sequence ID" value="KAK6791557.1"/>
    <property type="molecule type" value="Genomic_DNA"/>
</dbReference>
<dbReference type="InterPro" id="IPR044681">
    <property type="entry name" value="PICBP-like"/>
</dbReference>
<sequence length="337" mass="38284">MRSLIIDMISAESAELDNKVICGAEDNHKDSGNKSCATESSDSFVCFSKRESMTTKQDANNQEIETRKCLAVKLVREAIERILLPEVQDHSLDTQLVTCEENSNESDTKNEECDKASKLDEGNVIGDNNGNPEKLRTFNPTKLQYLQLEPDPEAEKVNLKHQIEDERESNDDDKTQENSMNLSECKATESITVSSDENEKITEEEDDNGGYRKQVKNRSTSARGISYHSTFFQSVTNDIVQDEEQSKSNHTNDRVENSTNSLYESLRHHDSQLETTNFVANNSITESKFEPPKSKNWSNTKKLILLKRSIKLESLQINCINKPTTTKKAFRETERTN</sequence>
<protein>
    <recommendedName>
        <fullName evidence="2">Calmodulin-binding domain-containing protein</fullName>
    </recommendedName>
</protein>
<comment type="caution">
    <text evidence="3">The sequence shown here is derived from an EMBL/GenBank/DDBJ whole genome shotgun (WGS) entry which is preliminary data.</text>
</comment>
<dbReference type="PANTHER" id="PTHR33923:SF10">
    <property type="entry name" value="CALMODULIN-BINDING DOMAIN-CONTAINING PROTEIN"/>
    <property type="match status" value="1"/>
</dbReference>
<dbReference type="Proteomes" id="UP001371456">
    <property type="component" value="Unassembled WGS sequence"/>
</dbReference>
<evidence type="ECO:0000313" key="3">
    <source>
        <dbReference type="EMBL" id="KAK6791557.1"/>
    </source>
</evidence>
<organism evidence="3 4">
    <name type="scientific">Solanum bulbocastanum</name>
    <name type="common">Wild potato</name>
    <dbReference type="NCBI Taxonomy" id="147425"/>
    <lineage>
        <taxon>Eukaryota</taxon>
        <taxon>Viridiplantae</taxon>
        <taxon>Streptophyta</taxon>
        <taxon>Embryophyta</taxon>
        <taxon>Tracheophyta</taxon>
        <taxon>Spermatophyta</taxon>
        <taxon>Magnoliopsida</taxon>
        <taxon>eudicotyledons</taxon>
        <taxon>Gunneridae</taxon>
        <taxon>Pentapetalae</taxon>
        <taxon>asterids</taxon>
        <taxon>lamiids</taxon>
        <taxon>Solanales</taxon>
        <taxon>Solanaceae</taxon>
        <taxon>Solanoideae</taxon>
        <taxon>Solaneae</taxon>
        <taxon>Solanum</taxon>
    </lineage>
</organism>
<dbReference type="InterPro" id="IPR012417">
    <property type="entry name" value="CaM-bd_dom_pln"/>
</dbReference>
<gene>
    <name evidence="3" type="ORF">RDI58_010638</name>
</gene>
<feature type="region of interest" description="Disordered" evidence="1">
    <location>
        <begin position="100"/>
        <end position="136"/>
    </location>
</feature>